<evidence type="ECO:0000256" key="2">
    <source>
        <dbReference type="ARBA" id="ARBA00022448"/>
    </source>
</evidence>
<reference evidence="10 11" key="1">
    <citation type="submission" date="2017-12" db="EMBL/GenBank/DDBJ databases">
        <title>Phylogenetic diversity of female urinary microbiome.</title>
        <authorList>
            <person name="Thomas-White K."/>
            <person name="Wolfe A.J."/>
        </authorList>
    </citation>
    <scope>NUCLEOTIDE SEQUENCE [LARGE SCALE GENOMIC DNA]</scope>
    <source>
        <strain evidence="10 11">UMB1298</strain>
    </source>
</reference>
<keyword evidence="3 9" id="KW-1003">Cell membrane</keyword>
<name>A0A2I1P9Q2_9MICO</name>
<dbReference type="InterPro" id="IPR036019">
    <property type="entry name" value="MscL_channel"/>
</dbReference>
<comment type="subunit">
    <text evidence="9">Homopentamer.</text>
</comment>
<evidence type="ECO:0000256" key="3">
    <source>
        <dbReference type="ARBA" id="ARBA00022475"/>
    </source>
</evidence>
<dbReference type="InterPro" id="IPR001185">
    <property type="entry name" value="MS_channel"/>
</dbReference>
<dbReference type="NCBIfam" id="TIGR00220">
    <property type="entry name" value="mscL"/>
    <property type="match status" value="1"/>
</dbReference>
<accession>A0A2I1P9Q2</accession>
<keyword evidence="7 9" id="KW-0472">Membrane</keyword>
<evidence type="ECO:0000256" key="8">
    <source>
        <dbReference type="ARBA" id="ARBA00023303"/>
    </source>
</evidence>
<dbReference type="AlphaFoldDB" id="A0A2I1P9Q2"/>
<dbReference type="PANTHER" id="PTHR30266">
    <property type="entry name" value="MECHANOSENSITIVE CHANNEL MSCL"/>
    <property type="match status" value="1"/>
</dbReference>
<dbReference type="GO" id="GO:0008381">
    <property type="term" value="F:mechanosensitive monoatomic ion channel activity"/>
    <property type="evidence" value="ECO:0007669"/>
    <property type="project" value="UniProtKB-UniRule"/>
</dbReference>
<dbReference type="RefSeq" id="WP_070705448.1">
    <property type="nucleotide sequence ID" value="NZ_JBHLVH010000006.1"/>
</dbReference>
<gene>
    <name evidence="9 10" type="primary">mscL</name>
    <name evidence="10" type="ORF">CYJ76_08020</name>
</gene>
<feature type="transmembrane region" description="Helical" evidence="9">
    <location>
        <begin position="68"/>
        <end position="91"/>
    </location>
</feature>
<sequence length="125" mass="13486">MQGFKDFIMRGNVIELAVAVVIGSAFAAVVNKVVENLINPILAAVGGVNADGLGFRLRSSNPATFMDFGAIITALITFLITAAVVYFVFVLPMNKFNERRGLEVPETDSEVLAEIRDLLKANRGL</sequence>
<dbReference type="PANTHER" id="PTHR30266:SF2">
    <property type="entry name" value="LARGE-CONDUCTANCE MECHANOSENSITIVE CHANNEL"/>
    <property type="match status" value="1"/>
</dbReference>
<evidence type="ECO:0000256" key="7">
    <source>
        <dbReference type="ARBA" id="ARBA00023136"/>
    </source>
</evidence>
<dbReference type="OrthoDB" id="9810350at2"/>
<keyword evidence="8 9" id="KW-0407">Ion channel</keyword>
<comment type="caution">
    <text evidence="10">The sequence shown here is derived from an EMBL/GenBank/DDBJ whole genome shotgun (WGS) entry which is preliminary data.</text>
</comment>
<comment type="similarity">
    <text evidence="9">Belongs to the MscL family.</text>
</comment>
<evidence type="ECO:0000256" key="6">
    <source>
        <dbReference type="ARBA" id="ARBA00023065"/>
    </source>
</evidence>
<proteinExistence type="inferred from homology"/>
<dbReference type="HAMAP" id="MF_00115">
    <property type="entry name" value="MscL"/>
    <property type="match status" value="1"/>
</dbReference>
<comment type="function">
    <text evidence="9">Channel that opens in response to stretch forces in the membrane lipid bilayer. May participate in the regulation of osmotic pressure changes within the cell.</text>
</comment>
<evidence type="ECO:0000256" key="1">
    <source>
        <dbReference type="ARBA" id="ARBA00004141"/>
    </source>
</evidence>
<dbReference type="Gene3D" id="1.10.1200.120">
    <property type="entry name" value="Large-conductance mechanosensitive channel, MscL, domain 1"/>
    <property type="match status" value="1"/>
</dbReference>
<evidence type="ECO:0000313" key="10">
    <source>
        <dbReference type="EMBL" id="PKZ41358.1"/>
    </source>
</evidence>
<keyword evidence="2 9" id="KW-0813">Transport</keyword>
<dbReference type="GO" id="GO:0005886">
    <property type="term" value="C:plasma membrane"/>
    <property type="evidence" value="ECO:0007669"/>
    <property type="project" value="UniProtKB-SubCell"/>
</dbReference>
<keyword evidence="5 9" id="KW-1133">Transmembrane helix</keyword>
<dbReference type="EMBL" id="PKIZ01000014">
    <property type="protein sequence ID" value="PKZ41358.1"/>
    <property type="molecule type" value="Genomic_DNA"/>
</dbReference>
<evidence type="ECO:0000256" key="5">
    <source>
        <dbReference type="ARBA" id="ARBA00022989"/>
    </source>
</evidence>
<protein>
    <recommendedName>
        <fullName evidence="9">Large-conductance mechanosensitive channel</fullName>
    </recommendedName>
</protein>
<comment type="subcellular location">
    <subcellularLocation>
        <location evidence="9">Cell membrane</location>
        <topology evidence="9">Multi-pass membrane protein</topology>
    </subcellularLocation>
    <subcellularLocation>
        <location evidence="1">Membrane</location>
        <topology evidence="1">Multi-pass membrane protein</topology>
    </subcellularLocation>
</comment>
<feature type="transmembrane region" description="Helical" evidence="9">
    <location>
        <begin position="12"/>
        <end position="30"/>
    </location>
</feature>
<evidence type="ECO:0000256" key="4">
    <source>
        <dbReference type="ARBA" id="ARBA00022692"/>
    </source>
</evidence>
<evidence type="ECO:0000256" key="9">
    <source>
        <dbReference type="HAMAP-Rule" id="MF_00115"/>
    </source>
</evidence>
<dbReference type="Proteomes" id="UP000234206">
    <property type="component" value="Unassembled WGS sequence"/>
</dbReference>
<dbReference type="PRINTS" id="PR01264">
    <property type="entry name" value="MECHCHANNEL"/>
</dbReference>
<dbReference type="Pfam" id="PF01741">
    <property type="entry name" value="MscL"/>
    <property type="match status" value="1"/>
</dbReference>
<evidence type="ECO:0000313" key="11">
    <source>
        <dbReference type="Proteomes" id="UP000234206"/>
    </source>
</evidence>
<dbReference type="SUPFAM" id="SSF81330">
    <property type="entry name" value="Gated mechanosensitive channel"/>
    <property type="match status" value="1"/>
</dbReference>
<keyword evidence="6 9" id="KW-0406">Ion transport</keyword>
<organism evidence="10 11">
    <name type="scientific">Kytococcus schroeteri</name>
    <dbReference type="NCBI Taxonomy" id="138300"/>
    <lineage>
        <taxon>Bacteria</taxon>
        <taxon>Bacillati</taxon>
        <taxon>Actinomycetota</taxon>
        <taxon>Actinomycetes</taxon>
        <taxon>Micrococcales</taxon>
        <taxon>Kytococcaceae</taxon>
        <taxon>Kytococcus</taxon>
    </lineage>
</organism>
<dbReference type="InterPro" id="IPR037673">
    <property type="entry name" value="MSC/AndL"/>
</dbReference>
<keyword evidence="4 9" id="KW-0812">Transmembrane</keyword>
<keyword evidence="11" id="KW-1185">Reference proteome</keyword>